<reference evidence="1 2" key="1">
    <citation type="journal article" date="2011" name="Front. Microbiol.">
        <title>Two Strains of Crocosphaera watsonii with Highly Conserved Genomes are Distinguished by Strain-Specific Features.</title>
        <authorList>
            <person name="Bench S.R."/>
            <person name="Ilikchyan I.N."/>
            <person name="Tripp H.J."/>
            <person name="Zehr J.P."/>
        </authorList>
    </citation>
    <scope>NUCLEOTIDE SEQUENCE [LARGE SCALE GENOMIC DNA]</scope>
    <source>
        <strain evidence="1 2">WH 0003</strain>
    </source>
</reference>
<dbReference type="Pfam" id="PF22075">
    <property type="entry name" value="DUF6939"/>
    <property type="match status" value="1"/>
</dbReference>
<dbReference type="AlphaFoldDB" id="G5JCW5"/>
<dbReference type="Proteomes" id="UP000003477">
    <property type="component" value="Unassembled WGS sequence"/>
</dbReference>
<protein>
    <submittedName>
        <fullName evidence="1">Uncharacterized protein</fullName>
    </submittedName>
</protein>
<evidence type="ECO:0000313" key="2">
    <source>
        <dbReference type="Proteomes" id="UP000003477"/>
    </source>
</evidence>
<gene>
    <name evidence="1" type="ORF">CWATWH0003_5262</name>
</gene>
<dbReference type="PATRIC" id="fig|423471.3.peg.4915"/>
<dbReference type="RefSeq" id="WP_007313038.1">
    <property type="nucleotide sequence ID" value="NZ_AESD01000812.1"/>
</dbReference>
<proteinExistence type="predicted"/>
<organism evidence="1 2">
    <name type="scientific">Crocosphaera watsonii WH 0003</name>
    <dbReference type="NCBI Taxonomy" id="423471"/>
    <lineage>
        <taxon>Bacteria</taxon>
        <taxon>Bacillati</taxon>
        <taxon>Cyanobacteriota</taxon>
        <taxon>Cyanophyceae</taxon>
        <taxon>Oscillatoriophycideae</taxon>
        <taxon>Chroococcales</taxon>
        <taxon>Aphanothecaceae</taxon>
        <taxon>Crocosphaera</taxon>
    </lineage>
</organism>
<name>G5JCW5_CROWT</name>
<accession>G5JCW5</accession>
<evidence type="ECO:0000313" key="1">
    <source>
        <dbReference type="EMBL" id="EHJ09975.1"/>
    </source>
</evidence>
<sequence>MPIIVQSRRRQLANIKKDFPESIIIDVTSKGEDPWIKFSLFYPHGSIPVPYSSGYLSETVEGIWQGLKVFENSPIDLSKMRVKNMKGIKRTVRKNGKCLGHRLGIKGEKLLNYKQARYQIYLPTYHWVLENRLSKLIQELKTLSEKQTIILLDYETNGDVDNLKKPLSHAQLVRLYTENNYPSSPL</sequence>
<dbReference type="GeneID" id="88768585"/>
<dbReference type="InterPro" id="IPR054219">
    <property type="entry name" value="DUF6939"/>
</dbReference>
<comment type="caution">
    <text evidence="1">The sequence shown here is derived from an EMBL/GenBank/DDBJ whole genome shotgun (WGS) entry which is preliminary data.</text>
</comment>
<dbReference type="EMBL" id="AESD01000812">
    <property type="protein sequence ID" value="EHJ09975.1"/>
    <property type="molecule type" value="Genomic_DNA"/>
</dbReference>